<evidence type="ECO:0000256" key="5">
    <source>
        <dbReference type="ARBA" id="ARBA00022989"/>
    </source>
</evidence>
<dbReference type="PANTHER" id="PTHR23513:SF6">
    <property type="entry name" value="MAJOR FACILITATOR SUPERFAMILY ASSOCIATED DOMAIN-CONTAINING PROTEIN"/>
    <property type="match status" value="1"/>
</dbReference>
<proteinExistence type="predicted"/>
<feature type="transmembrane region" description="Helical" evidence="7">
    <location>
        <begin position="12"/>
        <end position="33"/>
    </location>
</feature>
<dbReference type="PANTHER" id="PTHR23513">
    <property type="entry name" value="INTEGRAL MEMBRANE EFFLUX PROTEIN-RELATED"/>
    <property type="match status" value="1"/>
</dbReference>
<dbReference type="SUPFAM" id="SSF103473">
    <property type="entry name" value="MFS general substrate transporter"/>
    <property type="match status" value="1"/>
</dbReference>
<dbReference type="InterPro" id="IPR036259">
    <property type="entry name" value="MFS_trans_sf"/>
</dbReference>
<evidence type="ECO:0000256" key="4">
    <source>
        <dbReference type="ARBA" id="ARBA00022692"/>
    </source>
</evidence>
<comment type="subcellular location">
    <subcellularLocation>
        <location evidence="1">Cell membrane</location>
        <topology evidence="1">Multi-pass membrane protein</topology>
    </subcellularLocation>
</comment>
<evidence type="ECO:0000313" key="8">
    <source>
        <dbReference type="EMBL" id="MBC1376156.1"/>
    </source>
</evidence>
<evidence type="ECO:0000256" key="3">
    <source>
        <dbReference type="ARBA" id="ARBA00022475"/>
    </source>
</evidence>
<accession>A0ABR6SPI3</accession>
<feature type="transmembrane region" description="Helical" evidence="7">
    <location>
        <begin position="71"/>
        <end position="91"/>
    </location>
</feature>
<dbReference type="Gene3D" id="1.20.1250.20">
    <property type="entry name" value="MFS general substrate transporter like domains"/>
    <property type="match status" value="1"/>
</dbReference>
<feature type="transmembrane region" description="Helical" evidence="7">
    <location>
        <begin position="39"/>
        <end position="59"/>
    </location>
</feature>
<evidence type="ECO:0000256" key="2">
    <source>
        <dbReference type="ARBA" id="ARBA00022448"/>
    </source>
</evidence>
<feature type="transmembrane region" description="Helical" evidence="7">
    <location>
        <begin position="366"/>
        <end position="386"/>
    </location>
</feature>
<dbReference type="CDD" id="cd06173">
    <property type="entry name" value="MFS_MefA_like"/>
    <property type="match status" value="1"/>
</dbReference>
<evidence type="ECO:0000256" key="6">
    <source>
        <dbReference type="ARBA" id="ARBA00023136"/>
    </source>
</evidence>
<feature type="transmembrane region" description="Helical" evidence="7">
    <location>
        <begin position="97"/>
        <end position="116"/>
    </location>
</feature>
<keyword evidence="5 7" id="KW-1133">Transmembrane helix</keyword>
<dbReference type="Pfam" id="PF05977">
    <property type="entry name" value="MFS_3"/>
    <property type="match status" value="1"/>
</dbReference>
<comment type="caution">
    <text evidence="8">The sequence shown here is derived from an EMBL/GenBank/DDBJ whole genome shotgun (WGS) entry which is preliminary data.</text>
</comment>
<keyword evidence="9" id="KW-1185">Reference proteome</keyword>
<name>A0ABR6SPI3_9LIST</name>
<feature type="transmembrane region" description="Helical" evidence="7">
    <location>
        <begin position="246"/>
        <end position="267"/>
    </location>
</feature>
<feature type="transmembrane region" description="Helical" evidence="7">
    <location>
        <begin position="213"/>
        <end position="234"/>
    </location>
</feature>
<gene>
    <name evidence="8" type="ORF">HB839_11520</name>
</gene>
<evidence type="ECO:0000256" key="7">
    <source>
        <dbReference type="SAM" id="Phobius"/>
    </source>
</evidence>
<keyword evidence="6 7" id="KW-0472">Membrane</keyword>
<keyword evidence="4 7" id="KW-0812">Transmembrane</keyword>
<feature type="transmembrane region" description="Helical" evidence="7">
    <location>
        <begin position="163"/>
        <end position="180"/>
    </location>
</feature>
<dbReference type="RefSeq" id="WP_185317996.1">
    <property type="nucleotide sequence ID" value="NZ_JAARPH010000004.1"/>
</dbReference>
<evidence type="ECO:0000313" key="9">
    <source>
        <dbReference type="Proteomes" id="UP000518829"/>
    </source>
</evidence>
<protein>
    <submittedName>
        <fullName evidence="8">MFS transporter</fullName>
    </submittedName>
</protein>
<evidence type="ECO:0000256" key="1">
    <source>
        <dbReference type="ARBA" id="ARBA00004651"/>
    </source>
</evidence>
<feature type="transmembrane region" description="Helical" evidence="7">
    <location>
        <begin position="279"/>
        <end position="298"/>
    </location>
</feature>
<dbReference type="EMBL" id="JAARPH010000004">
    <property type="protein sequence ID" value="MBC1376156.1"/>
    <property type="molecule type" value="Genomic_DNA"/>
</dbReference>
<keyword evidence="3" id="KW-1003">Cell membrane</keyword>
<dbReference type="InterPro" id="IPR010290">
    <property type="entry name" value="TM_effector"/>
</dbReference>
<sequence>MLKNKNFRYLWLGRLISNAGDSIYYIVLSWYILALTSDSFWVGIVNFAIFIPNIFSFVFGHWIDTHSKKRLLILCELGQLSAIFIMIISLTLDFQSPVLLCVLAFIASLFGMNTYTIQDAMTPYIVKKEQLANAQTYMSVAYNGTEYLFNALAGFLINIFSTISLLVTNMITFLFAILSFSKIKEPLDIRPNEKEAFIKNVFKGFTELFRNKTILLIAIGGGVANFMFGGLNVYQVLIASQQGSATILGLLTSAMAVGTLIGSTFLATFLLKRLTIGKVLVLSTSLYGLIMLISAYFVNSSFIILIWGIASTFLGVTHVVQKPFFQVLIPKEHLGKVFSALYSLSVATLPIGALLFGYLGSHILNSLTFLLIFGGIYIIIGFVYFLNKQIFKFTMTENS</sequence>
<feature type="transmembrane region" description="Helical" evidence="7">
    <location>
        <begin position="304"/>
        <end position="325"/>
    </location>
</feature>
<feature type="transmembrane region" description="Helical" evidence="7">
    <location>
        <begin position="337"/>
        <end position="360"/>
    </location>
</feature>
<reference evidence="8 9" key="1">
    <citation type="submission" date="2020-03" db="EMBL/GenBank/DDBJ databases">
        <title>Soil Listeria distribution.</title>
        <authorList>
            <person name="Liao J."/>
            <person name="Wiedmann M."/>
        </authorList>
    </citation>
    <scope>NUCLEOTIDE SEQUENCE [LARGE SCALE GENOMIC DNA]</scope>
    <source>
        <strain evidence="8 9">FSL L7-1699</strain>
    </source>
</reference>
<organism evidence="8 9">
    <name type="scientific">Listeria farberi</name>
    <dbReference type="NCBI Taxonomy" id="2713500"/>
    <lineage>
        <taxon>Bacteria</taxon>
        <taxon>Bacillati</taxon>
        <taxon>Bacillota</taxon>
        <taxon>Bacilli</taxon>
        <taxon>Bacillales</taxon>
        <taxon>Listeriaceae</taxon>
        <taxon>Listeria</taxon>
    </lineage>
</organism>
<dbReference type="Proteomes" id="UP000518829">
    <property type="component" value="Unassembled WGS sequence"/>
</dbReference>
<feature type="transmembrane region" description="Helical" evidence="7">
    <location>
        <begin position="137"/>
        <end position="157"/>
    </location>
</feature>
<keyword evidence="2" id="KW-0813">Transport</keyword>